<proteinExistence type="predicted"/>
<dbReference type="NCBIfam" id="TIGR02532">
    <property type="entry name" value="IV_pilin_GFxxxE"/>
    <property type="match status" value="1"/>
</dbReference>
<feature type="domain" description="DUF1559" evidence="2">
    <location>
        <begin position="32"/>
        <end position="336"/>
    </location>
</feature>
<protein>
    <submittedName>
        <fullName evidence="3">Putative major pilin subunit</fullName>
    </submittedName>
</protein>
<dbReference type="PANTHER" id="PTHR30093:SF2">
    <property type="entry name" value="TYPE II SECRETION SYSTEM PROTEIN H"/>
    <property type="match status" value="1"/>
</dbReference>
<dbReference type="RefSeq" id="WP_145243705.1">
    <property type="nucleotide sequence ID" value="NZ_CP036273.1"/>
</dbReference>
<sequence length="357" mass="36725">MLRRRLGFTLIELLVVIAIIAILVGLLLPAVQKVRQAAARASSQNNLKQLGLALHAFESATGSLPGMKAAGAANATSFGYSVHAQLLPYIEQEPLGKQIDTTQPLFVGVFPTASFQLNPAVAPAAATVLKTFLCPGDAQPPLFTINSGGGTHAGTSYVVNLGSGLAGAGAAAPNGYDTRFPSDGMFFYGPGLKFGDITDGTSNTLFLSQCLLGLNVNQTKPFAELTPDERRRQTGSLSGRGLFTGPGGANPGYGASPPIGAADYQTATSWRGNRGGSWIWANASVNGFTAALPPNSPEPDATAHGIGFLSARSTFAGGVNVCLGDGSVRFVRDAIALPAWRALATRAGGETVGGSDY</sequence>
<keyword evidence="1" id="KW-1133">Transmembrane helix</keyword>
<dbReference type="PANTHER" id="PTHR30093">
    <property type="entry name" value="GENERAL SECRETION PATHWAY PROTEIN G"/>
    <property type="match status" value="1"/>
</dbReference>
<dbReference type="OrthoDB" id="248923at2"/>
<evidence type="ECO:0000313" key="4">
    <source>
        <dbReference type="Proteomes" id="UP000319576"/>
    </source>
</evidence>
<dbReference type="Gene3D" id="3.30.700.10">
    <property type="entry name" value="Glycoprotein, Type 4 Pilin"/>
    <property type="match status" value="1"/>
</dbReference>
<dbReference type="NCBIfam" id="TIGR04294">
    <property type="entry name" value="pre_pil_HX9DG"/>
    <property type="match status" value="1"/>
</dbReference>
<gene>
    <name evidence="3" type="ORF">ETAA1_54640</name>
</gene>
<evidence type="ECO:0000256" key="1">
    <source>
        <dbReference type="SAM" id="Phobius"/>
    </source>
</evidence>
<dbReference type="AlphaFoldDB" id="A0A517Y136"/>
<accession>A0A517Y136</accession>
<keyword evidence="1" id="KW-0472">Membrane</keyword>
<dbReference type="InterPro" id="IPR011453">
    <property type="entry name" value="DUF1559"/>
</dbReference>
<dbReference type="InterPro" id="IPR012902">
    <property type="entry name" value="N_methyl_site"/>
</dbReference>
<dbReference type="KEGG" id="uli:ETAA1_54640"/>
<dbReference type="InterPro" id="IPR045584">
    <property type="entry name" value="Pilin-like"/>
</dbReference>
<keyword evidence="1" id="KW-0812">Transmembrane</keyword>
<evidence type="ECO:0000313" key="3">
    <source>
        <dbReference type="EMBL" id="QDU23464.1"/>
    </source>
</evidence>
<dbReference type="InterPro" id="IPR027558">
    <property type="entry name" value="Pre_pil_HX9DG_C"/>
</dbReference>
<evidence type="ECO:0000259" key="2">
    <source>
        <dbReference type="Pfam" id="PF07596"/>
    </source>
</evidence>
<reference evidence="3 4" key="1">
    <citation type="submission" date="2019-02" db="EMBL/GenBank/DDBJ databases">
        <title>Deep-cultivation of Planctomycetes and their phenomic and genomic characterization uncovers novel biology.</title>
        <authorList>
            <person name="Wiegand S."/>
            <person name="Jogler M."/>
            <person name="Boedeker C."/>
            <person name="Pinto D."/>
            <person name="Vollmers J."/>
            <person name="Rivas-Marin E."/>
            <person name="Kohn T."/>
            <person name="Peeters S.H."/>
            <person name="Heuer A."/>
            <person name="Rast P."/>
            <person name="Oberbeckmann S."/>
            <person name="Bunk B."/>
            <person name="Jeske O."/>
            <person name="Meyerdierks A."/>
            <person name="Storesund J.E."/>
            <person name="Kallscheuer N."/>
            <person name="Luecker S."/>
            <person name="Lage O.M."/>
            <person name="Pohl T."/>
            <person name="Merkel B.J."/>
            <person name="Hornburger P."/>
            <person name="Mueller R.-W."/>
            <person name="Bruemmer F."/>
            <person name="Labrenz M."/>
            <person name="Spormann A.M."/>
            <person name="Op den Camp H."/>
            <person name="Overmann J."/>
            <person name="Amann R."/>
            <person name="Jetten M.S.M."/>
            <person name="Mascher T."/>
            <person name="Medema M.H."/>
            <person name="Devos D.P."/>
            <person name="Kaster A.-K."/>
            <person name="Ovreas L."/>
            <person name="Rohde M."/>
            <person name="Galperin M.Y."/>
            <person name="Jogler C."/>
        </authorList>
    </citation>
    <scope>NUCLEOTIDE SEQUENCE [LARGE SCALE GENOMIC DNA]</scope>
    <source>
        <strain evidence="3 4">ETA_A1</strain>
    </source>
</reference>
<dbReference type="Pfam" id="PF07596">
    <property type="entry name" value="SBP_bac_10"/>
    <property type="match status" value="1"/>
</dbReference>
<feature type="transmembrane region" description="Helical" evidence="1">
    <location>
        <begin position="7"/>
        <end position="28"/>
    </location>
</feature>
<keyword evidence="4" id="KW-1185">Reference proteome</keyword>
<dbReference type="Pfam" id="PF07963">
    <property type="entry name" value="N_methyl"/>
    <property type="match status" value="1"/>
</dbReference>
<organism evidence="3 4">
    <name type="scientific">Urbifossiella limnaea</name>
    <dbReference type="NCBI Taxonomy" id="2528023"/>
    <lineage>
        <taxon>Bacteria</taxon>
        <taxon>Pseudomonadati</taxon>
        <taxon>Planctomycetota</taxon>
        <taxon>Planctomycetia</taxon>
        <taxon>Gemmatales</taxon>
        <taxon>Gemmataceae</taxon>
        <taxon>Urbifossiella</taxon>
    </lineage>
</organism>
<dbReference type="SUPFAM" id="SSF54523">
    <property type="entry name" value="Pili subunits"/>
    <property type="match status" value="1"/>
</dbReference>
<name>A0A517Y136_9BACT</name>
<dbReference type="Proteomes" id="UP000319576">
    <property type="component" value="Chromosome"/>
</dbReference>
<dbReference type="EMBL" id="CP036273">
    <property type="protein sequence ID" value="QDU23464.1"/>
    <property type="molecule type" value="Genomic_DNA"/>
</dbReference>